<comment type="caution">
    <text evidence="1">The sequence shown here is derived from an EMBL/GenBank/DDBJ whole genome shotgun (WGS) entry which is preliminary data.</text>
</comment>
<evidence type="ECO:0000313" key="1">
    <source>
        <dbReference type="EMBL" id="KAK3917971.1"/>
    </source>
</evidence>
<evidence type="ECO:0008006" key="3">
    <source>
        <dbReference type="Google" id="ProtNLM"/>
    </source>
</evidence>
<evidence type="ECO:0000313" key="2">
    <source>
        <dbReference type="Proteomes" id="UP001219518"/>
    </source>
</evidence>
<gene>
    <name evidence="1" type="ORF">KUF71_007378</name>
</gene>
<feature type="non-terminal residue" evidence="1">
    <location>
        <position position="1"/>
    </location>
</feature>
<proteinExistence type="predicted"/>
<accession>A0AAE1HC13</accession>
<dbReference type="Proteomes" id="UP001219518">
    <property type="component" value="Unassembled WGS sequence"/>
</dbReference>
<keyword evidence="2" id="KW-1185">Reference proteome</keyword>
<organism evidence="1 2">
    <name type="scientific">Frankliniella fusca</name>
    <dbReference type="NCBI Taxonomy" id="407009"/>
    <lineage>
        <taxon>Eukaryota</taxon>
        <taxon>Metazoa</taxon>
        <taxon>Ecdysozoa</taxon>
        <taxon>Arthropoda</taxon>
        <taxon>Hexapoda</taxon>
        <taxon>Insecta</taxon>
        <taxon>Pterygota</taxon>
        <taxon>Neoptera</taxon>
        <taxon>Paraneoptera</taxon>
        <taxon>Thysanoptera</taxon>
        <taxon>Terebrantia</taxon>
        <taxon>Thripoidea</taxon>
        <taxon>Thripidae</taxon>
        <taxon>Frankliniella</taxon>
    </lineage>
</organism>
<sequence>LYLPTLFSTRSVHSHSMMETSPKSDCVLCRALGAAYGIGGGTYIAMHAPPTGLKRVGVLTVASALGALGLARAFDLPPFGGMFRAKHD</sequence>
<protein>
    <recommendedName>
        <fullName evidence="3">DUF4536 domain-containing protein</fullName>
    </recommendedName>
</protein>
<reference evidence="1" key="1">
    <citation type="submission" date="2021-07" db="EMBL/GenBank/DDBJ databases">
        <authorList>
            <person name="Catto M.A."/>
            <person name="Jacobson A."/>
            <person name="Kennedy G."/>
            <person name="Labadie P."/>
            <person name="Hunt B.G."/>
            <person name="Srinivasan R."/>
        </authorList>
    </citation>
    <scope>NUCLEOTIDE SEQUENCE</scope>
    <source>
        <strain evidence="1">PL_HMW_Pooled</strain>
        <tissue evidence="1">Head</tissue>
    </source>
</reference>
<dbReference type="AlphaFoldDB" id="A0AAE1HC13"/>
<name>A0AAE1HC13_9NEOP</name>
<reference evidence="1" key="2">
    <citation type="journal article" date="2023" name="BMC Genomics">
        <title>Pest status, molecular evolution, and epigenetic factors derived from the genome assembly of Frankliniella fusca, a thysanopteran phytovirus vector.</title>
        <authorList>
            <person name="Catto M.A."/>
            <person name="Labadie P.E."/>
            <person name="Jacobson A.L."/>
            <person name="Kennedy G.G."/>
            <person name="Srinivasan R."/>
            <person name="Hunt B.G."/>
        </authorList>
    </citation>
    <scope>NUCLEOTIDE SEQUENCE</scope>
    <source>
        <strain evidence="1">PL_HMW_Pooled</strain>
    </source>
</reference>
<dbReference type="EMBL" id="JAHWGI010000828">
    <property type="protein sequence ID" value="KAK3917971.1"/>
    <property type="molecule type" value="Genomic_DNA"/>
</dbReference>